<dbReference type="Gene3D" id="3.40.50.2300">
    <property type="match status" value="1"/>
</dbReference>
<feature type="domain" description="Response regulatory" evidence="6">
    <location>
        <begin position="1"/>
        <end position="66"/>
    </location>
</feature>
<dbReference type="GO" id="GO:0003677">
    <property type="term" value="F:DNA binding"/>
    <property type="evidence" value="ECO:0007669"/>
    <property type="project" value="UniProtKB-KW"/>
</dbReference>
<evidence type="ECO:0000256" key="3">
    <source>
        <dbReference type="ARBA" id="ARBA00023163"/>
    </source>
</evidence>
<dbReference type="InterPro" id="IPR011006">
    <property type="entry name" value="CheY-like_superfamily"/>
</dbReference>
<keyword evidence="3" id="KW-0804">Transcription</keyword>
<dbReference type="InterPro" id="IPR016032">
    <property type="entry name" value="Sig_transdc_resp-reg_C-effctor"/>
</dbReference>
<evidence type="ECO:0000256" key="2">
    <source>
        <dbReference type="ARBA" id="ARBA00023125"/>
    </source>
</evidence>
<dbReference type="PATRIC" id="fig|1107882.3.peg.5845"/>
<dbReference type="PROSITE" id="PS00622">
    <property type="entry name" value="HTH_LUXR_1"/>
    <property type="match status" value="1"/>
</dbReference>
<sequence>MDLSMPGEGLKAIEPILSLSPNSRIVVLTVSEASEDVAAALNQGVKGYVLKGIGSRGLAEVLSLVAAGETYVTPSLSARLLSNLSSAPHSPITTDPIRSLSDRELEVVSLVAVGLSNKQIAIKLDLHEKTVKHHMSSILSKLQASNRTEAAMKYHNSAKASFPRR</sequence>
<feature type="modified residue" description="4-aspartylphosphate" evidence="4">
    <location>
        <position position="2"/>
    </location>
</feature>
<dbReference type="PANTHER" id="PTHR43214:SF41">
    <property type="entry name" value="NITRATE_NITRITE RESPONSE REGULATOR PROTEIN NARP"/>
    <property type="match status" value="1"/>
</dbReference>
<keyword evidence="1" id="KW-0805">Transcription regulation</keyword>
<dbReference type="PROSITE" id="PS50110">
    <property type="entry name" value="RESPONSE_REGULATORY"/>
    <property type="match status" value="1"/>
</dbReference>
<dbReference type="PROSITE" id="PS50043">
    <property type="entry name" value="HTH_LUXR_2"/>
    <property type="match status" value="1"/>
</dbReference>
<dbReference type="InterPro" id="IPR039420">
    <property type="entry name" value="WalR-like"/>
</dbReference>
<dbReference type="AlphaFoldDB" id="H0I0Q1"/>
<feature type="domain" description="HTH luxR-type" evidence="5">
    <location>
        <begin position="93"/>
        <end position="158"/>
    </location>
</feature>
<dbReference type="CDD" id="cd06170">
    <property type="entry name" value="LuxR_C_like"/>
    <property type="match status" value="1"/>
</dbReference>
<dbReference type="EMBL" id="AHAM01000269">
    <property type="protein sequence ID" value="EHK53445.1"/>
    <property type="molecule type" value="Genomic_DNA"/>
</dbReference>
<evidence type="ECO:0000313" key="7">
    <source>
        <dbReference type="EMBL" id="EHK53445.1"/>
    </source>
</evidence>
<dbReference type="SMART" id="SM00421">
    <property type="entry name" value="HTH_LUXR"/>
    <property type="match status" value="1"/>
</dbReference>
<evidence type="ECO:0000256" key="4">
    <source>
        <dbReference type="PROSITE-ProRule" id="PRU00169"/>
    </source>
</evidence>
<dbReference type="InterPro" id="IPR001789">
    <property type="entry name" value="Sig_transdc_resp-reg_receiver"/>
</dbReference>
<dbReference type="GO" id="GO:0006355">
    <property type="term" value="P:regulation of DNA-templated transcription"/>
    <property type="evidence" value="ECO:0007669"/>
    <property type="project" value="InterPro"/>
</dbReference>
<protein>
    <submittedName>
        <fullName evidence="7">Two-component response regulator protein</fullName>
    </submittedName>
</protein>
<keyword evidence="2" id="KW-0238">DNA-binding</keyword>
<name>H0I0Q1_9HYPH</name>
<evidence type="ECO:0000313" key="8">
    <source>
        <dbReference type="Proteomes" id="UP000003250"/>
    </source>
</evidence>
<dbReference type="SUPFAM" id="SSF52172">
    <property type="entry name" value="CheY-like"/>
    <property type="match status" value="1"/>
</dbReference>
<dbReference type="GO" id="GO:0000160">
    <property type="term" value="P:phosphorelay signal transduction system"/>
    <property type="evidence" value="ECO:0007669"/>
    <property type="project" value="InterPro"/>
</dbReference>
<dbReference type="Proteomes" id="UP000003250">
    <property type="component" value="Unassembled WGS sequence"/>
</dbReference>
<evidence type="ECO:0000256" key="1">
    <source>
        <dbReference type="ARBA" id="ARBA00023015"/>
    </source>
</evidence>
<organism evidence="7 8">
    <name type="scientific">Mesorhizobium alhagi CCNWXJ12-2</name>
    <dbReference type="NCBI Taxonomy" id="1107882"/>
    <lineage>
        <taxon>Bacteria</taxon>
        <taxon>Pseudomonadati</taxon>
        <taxon>Pseudomonadota</taxon>
        <taxon>Alphaproteobacteria</taxon>
        <taxon>Hyphomicrobiales</taxon>
        <taxon>Phyllobacteriaceae</taxon>
        <taxon>Allomesorhizobium</taxon>
    </lineage>
</organism>
<dbReference type="PRINTS" id="PR00038">
    <property type="entry name" value="HTHLUXR"/>
</dbReference>
<keyword evidence="8" id="KW-1185">Reference proteome</keyword>
<evidence type="ECO:0000259" key="5">
    <source>
        <dbReference type="PROSITE" id="PS50043"/>
    </source>
</evidence>
<dbReference type="PANTHER" id="PTHR43214">
    <property type="entry name" value="TWO-COMPONENT RESPONSE REGULATOR"/>
    <property type="match status" value="1"/>
</dbReference>
<dbReference type="InterPro" id="IPR000792">
    <property type="entry name" value="Tscrpt_reg_LuxR_C"/>
</dbReference>
<evidence type="ECO:0000259" key="6">
    <source>
        <dbReference type="PROSITE" id="PS50110"/>
    </source>
</evidence>
<dbReference type="Pfam" id="PF00196">
    <property type="entry name" value="GerE"/>
    <property type="match status" value="1"/>
</dbReference>
<gene>
    <name evidence="7" type="ORF">MAXJ12_30192</name>
</gene>
<dbReference type="SUPFAM" id="SSF46894">
    <property type="entry name" value="C-terminal effector domain of the bipartite response regulators"/>
    <property type="match status" value="1"/>
</dbReference>
<keyword evidence="4" id="KW-0597">Phosphoprotein</keyword>
<proteinExistence type="predicted"/>
<accession>H0I0Q1</accession>
<reference evidence="7 8" key="1">
    <citation type="journal article" date="2012" name="J. Bacteriol.">
        <title>Draft Genome Sequence of Mesorhizobium alhagi CCNWXJ12-2T, a Novel Salt-Resistant Species Isolated from the Desert of Northwestern China.</title>
        <authorList>
            <person name="Zhou M."/>
            <person name="Chen W."/>
            <person name="Chen H."/>
            <person name="Wei G."/>
        </authorList>
    </citation>
    <scope>NUCLEOTIDE SEQUENCE [LARGE SCALE GENOMIC DNA]</scope>
    <source>
        <strain evidence="7 8">CCNWXJ12-2</strain>
    </source>
</reference>